<evidence type="ECO:0000256" key="4">
    <source>
        <dbReference type="ARBA" id="ARBA00022723"/>
    </source>
</evidence>
<dbReference type="Gene3D" id="3.30.160.60">
    <property type="entry name" value="Classic Zinc Finger"/>
    <property type="match status" value="2"/>
</dbReference>
<evidence type="ECO:0000256" key="6">
    <source>
        <dbReference type="ARBA" id="ARBA00022833"/>
    </source>
</evidence>
<dbReference type="SMART" id="SM00589">
    <property type="entry name" value="PRY"/>
    <property type="match status" value="1"/>
</dbReference>
<dbReference type="InterPro" id="IPR003879">
    <property type="entry name" value="Butyrophylin_SPRY"/>
</dbReference>
<dbReference type="Pfam" id="PF00622">
    <property type="entry name" value="SPRY"/>
    <property type="match status" value="1"/>
</dbReference>
<gene>
    <name evidence="12" type="ORF">AMEX_G4474</name>
</gene>
<comment type="similarity">
    <text evidence="2">Belongs to the TRIM/RBCC family.</text>
</comment>
<dbReference type="Pfam" id="PF00097">
    <property type="entry name" value="zf-C3HC4"/>
    <property type="match status" value="1"/>
</dbReference>
<proteinExistence type="inferred from homology"/>
<dbReference type="InterPro" id="IPR000315">
    <property type="entry name" value="Znf_B-box"/>
</dbReference>
<protein>
    <submittedName>
        <fullName evidence="12">Zinc-binding protein A33-like isoform X1</fullName>
    </submittedName>
</protein>
<dbReference type="InterPro" id="IPR018957">
    <property type="entry name" value="Znf_C3HC4_RING-type"/>
</dbReference>
<feature type="domain" description="B box-type" evidence="10">
    <location>
        <begin position="68"/>
        <end position="104"/>
    </location>
</feature>
<evidence type="ECO:0000256" key="8">
    <source>
        <dbReference type="SAM" id="Coils"/>
    </source>
</evidence>
<dbReference type="SUPFAM" id="SSF57845">
    <property type="entry name" value="B-box zinc-binding domain"/>
    <property type="match status" value="2"/>
</dbReference>
<evidence type="ECO:0000313" key="13">
    <source>
        <dbReference type="Proteomes" id="UP000752171"/>
    </source>
</evidence>
<sequence>MEDQTDLPEDEPFCIVCGEIFNVPQVLCCVLCGSSFCKFCLSHYWESQGCQECPVCREQSPAPFQRTCREYGVKLTLFCIGDVHPICTTCHKSGGHENHSVYPLKEALGDCKLKLKGAMATRLSEDDLSCPICGKIFQQPVVLFCRHRFCKPCLESSWSGGGTCECPLCLQPSSGGELMVNATLEKTCESFLKEQRRNNPFACKEHGETLTLFCLEDLQPTCAACKSSASHKGHRLYSLEEASQDCKAELKSALKPLQEKLKAFKKVKLTYDQTADHIKIQAEHTERQIREEFEALHQFLLDEEAARLSELKQEETQKKQTITGKINDMENEITLITNTIRGIEKEMSSQDIPFLQNYKDTIKRTWRVPQDPEMISGSLVDLAKHLGSLKFKVWEKMKNIIQYTPVTLDPNTAASCFQLSQDLTLLQCSTQAFKLPDNPERFDVSAEMLGYEGFCSGKHSWDVEVKNNTYWVIGVASESVKRKGKNILTPAQGFWTIRLRNGEYKACSAPWSPLSMSREPDVVRVVLDMDRCKVTFYDPRERTPLFTFTDIITPRALPYFCSACKEHPLRVLPESLSITVGY</sequence>
<dbReference type="InterPro" id="IPR050143">
    <property type="entry name" value="TRIM/RBCC"/>
</dbReference>
<dbReference type="FunFam" id="2.60.120.920:FF:000004">
    <property type="entry name" value="Butyrophilin subfamily 1 member A1"/>
    <property type="match status" value="1"/>
</dbReference>
<dbReference type="InterPro" id="IPR013083">
    <property type="entry name" value="Znf_RING/FYVE/PHD"/>
</dbReference>
<dbReference type="SMART" id="SM00449">
    <property type="entry name" value="SPRY"/>
    <property type="match status" value="1"/>
</dbReference>
<dbReference type="InterPro" id="IPR017907">
    <property type="entry name" value="Znf_RING_CS"/>
</dbReference>
<evidence type="ECO:0000256" key="1">
    <source>
        <dbReference type="ARBA" id="ARBA00004496"/>
    </source>
</evidence>
<dbReference type="EMBL" id="JAICCE010000003">
    <property type="protein sequence ID" value="KAG9279012.1"/>
    <property type="molecule type" value="Genomic_DNA"/>
</dbReference>
<dbReference type="SUPFAM" id="SSF57850">
    <property type="entry name" value="RING/U-box"/>
    <property type="match status" value="2"/>
</dbReference>
<name>A0A8T2MAV1_ASTMX</name>
<evidence type="ECO:0000256" key="2">
    <source>
        <dbReference type="ARBA" id="ARBA00008518"/>
    </source>
</evidence>
<dbReference type="PANTHER" id="PTHR24103">
    <property type="entry name" value="E3 UBIQUITIN-PROTEIN LIGASE TRIM"/>
    <property type="match status" value="1"/>
</dbReference>
<dbReference type="PRINTS" id="PR01407">
    <property type="entry name" value="BUTYPHLNCDUF"/>
</dbReference>
<keyword evidence="8" id="KW-0175">Coiled coil</keyword>
<dbReference type="InterPro" id="IPR013320">
    <property type="entry name" value="ConA-like_dom_sf"/>
</dbReference>
<keyword evidence="6" id="KW-0862">Zinc</keyword>
<dbReference type="CDD" id="cd12893">
    <property type="entry name" value="SPRY_PRY_TRIM35"/>
    <property type="match status" value="1"/>
</dbReference>
<feature type="domain" description="B30.2/SPRY" evidence="11">
    <location>
        <begin position="386"/>
        <end position="578"/>
    </location>
</feature>
<comment type="caution">
    <text evidence="12">The sequence shown here is derived from an EMBL/GenBank/DDBJ whole genome shotgun (WGS) entry which is preliminary data.</text>
</comment>
<dbReference type="Gene3D" id="3.30.40.10">
    <property type="entry name" value="Zinc/RING finger domain, C3HC4 (zinc finger)"/>
    <property type="match status" value="2"/>
</dbReference>
<accession>A0A8T2MAV1</accession>
<dbReference type="Pfam" id="PF13765">
    <property type="entry name" value="PRY"/>
    <property type="match status" value="1"/>
</dbReference>
<evidence type="ECO:0000256" key="7">
    <source>
        <dbReference type="PROSITE-ProRule" id="PRU00024"/>
    </source>
</evidence>
<comment type="subcellular location">
    <subcellularLocation>
        <location evidence="1">Cytoplasm</location>
    </subcellularLocation>
</comment>
<evidence type="ECO:0000313" key="12">
    <source>
        <dbReference type="EMBL" id="KAG9279012.1"/>
    </source>
</evidence>
<dbReference type="PROSITE" id="PS50089">
    <property type="entry name" value="ZF_RING_2"/>
    <property type="match status" value="2"/>
</dbReference>
<keyword evidence="5 7" id="KW-0863">Zinc-finger</keyword>
<feature type="domain" description="RING-type" evidence="9">
    <location>
        <begin position="130"/>
        <end position="169"/>
    </location>
</feature>
<feature type="domain" description="B box-type" evidence="10">
    <location>
        <begin position="198"/>
        <end position="239"/>
    </location>
</feature>
<feature type="domain" description="RING-type" evidence="9">
    <location>
        <begin position="14"/>
        <end position="57"/>
    </location>
</feature>
<dbReference type="Proteomes" id="UP000752171">
    <property type="component" value="Unassembled WGS sequence"/>
</dbReference>
<dbReference type="InterPro" id="IPR043136">
    <property type="entry name" value="B30.2/SPRY_sf"/>
</dbReference>
<feature type="coiled-coil region" evidence="8">
    <location>
        <begin position="301"/>
        <end position="346"/>
    </location>
</feature>
<evidence type="ECO:0000259" key="11">
    <source>
        <dbReference type="PROSITE" id="PS50188"/>
    </source>
</evidence>
<reference evidence="12 13" key="1">
    <citation type="submission" date="2021-07" db="EMBL/GenBank/DDBJ databases">
        <authorList>
            <person name="Imarazene B."/>
            <person name="Zahm M."/>
            <person name="Klopp C."/>
            <person name="Cabau C."/>
            <person name="Beille S."/>
            <person name="Jouanno E."/>
            <person name="Castinel A."/>
            <person name="Lluch J."/>
            <person name="Gil L."/>
            <person name="Kuchtly C."/>
            <person name="Lopez Roques C."/>
            <person name="Donnadieu C."/>
            <person name="Parrinello H."/>
            <person name="Journot L."/>
            <person name="Du K."/>
            <person name="Schartl M."/>
            <person name="Retaux S."/>
            <person name="Guiguen Y."/>
        </authorList>
    </citation>
    <scope>NUCLEOTIDE SEQUENCE [LARGE SCALE GENOMIC DNA]</scope>
    <source>
        <strain evidence="12">Pach_M1</strain>
        <tissue evidence="12">Testis</tissue>
    </source>
</reference>
<dbReference type="InterPro" id="IPR001841">
    <property type="entry name" value="Znf_RING"/>
</dbReference>
<keyword evidence="3" id="KW-0963">Cytoplasm</keyword>
<dbReference type="SMART" id="SM00184">
    <property type="entry name" value="RING"/>
    <property type="match status" value="2"/>
</dbReference>
<evidence type="ECO:0000256" key="5">
    <source>
        <dbReference type="ARBA" id="ARBA00022771"/>
    </source>
</evidence>
<dbReference type="SUPFAM" id="SSF49899">
    <property type="entry name" value="Concanavalin A-like lectins/glucanases"/>
    <property type="match status" value="1"/>
</dbReference>
<dbReference type="PROSITE" id="PS50188">
    <property type="entry name" value="B302_SPRY"/>
    <property type="match status" value="1"/>
</dbReference>
<dbReference type="InterPro" id="IPR001870">
    <property type="entry name" value="B30.2/SPRY"/>
</dbReference>
<dbReference type="GO" id="GO:0008270">
    <property type="term" value="F:zinc ion binding"/>
    <property type="evidence" value="ECO:0007669"/>
    <property type="project" value="UniProtKB-KW"/>
</dbReference>
<dbReference type="GO" id="GO:0005737">
    <property type="term" value="C:cytoplasm"/>
    <property type="evidence" value="ECO:0007669"/>
    <property type="project" value="UniProtKB-SubCell"/>
</dbReference>
<organism evidence="12 13">
    <name type="scientific">Astyanax mexicanus</name>
    <name type="common">Blind cave fish</name>
    <name type="synonym">Astyanax fasciatus mexicanus</name>
    <dbReference type="NCBI Taxonomy" id="7994"/>
    <lineage>
        <taxon>Eukaryota</taxon>
        <taxon>Metazoa</taxon>
        <taxon>Chordata</taxon>
        <taxon>Craniata</taxon>
        <taxon>Vertebrata</taxon>
        <taxon>Euteleostomi</taxon>
        <taxon>Actinopterygii</taxon>
        <taxon>Neopterygii</taxon>
        <taxon>Teleostei</taxon>
        <taxon>Ostariophysi</taxon>
        <taxon>Characiformes</taxon>
        <taxon>Characoidei</taxon>
        <taxon>Acestrorhamphidae</taxon>
        <taxon>Acestrorhamphinae</taxon>
        <taxon>Astyanax</taxon>
    </lineage>
</organism>
<evidence type="ECO:0000256" key="3">
    <source>
        <dbReference type="ARBA" id="ARBA00022490"/>
    </source>
</evidence>
<evidence type="ECO:0000259" key="9">
    <source>
        <dbReference type="PROSITE" id="PS50089"/>
    </source>
</evidence>
<dbReference type="InterPro" id="IPR003877">
    <property type="entry name" value="SPRY_dom"/>
</dbReference>
<dbReference type="PROSITE" id="PS50119">
    <property type="entry name" value="ZF_BBOX"/>
    <property type="match status" value="2"/>
</dbReference>
<dbReference type="SMART" id="SM00336">
    <property type="entry name" value="BBOX"/>
    <property type="match status" value="2"/>
</dbReference>
<dbReference type="PROSITE" id="PS00518">
    <property type="entry name" value="ZF_RING_1"/>
    <property type="match status" value="1"/>
</dbReference>
<keyword evidence="4" id="KW-0479">Metal-binding</keyword>
<dbReference type="AlphaFoldDB" id="A0A8T2MAV1"/>
<evidence type="ECO:0000259" key="10">
    <source>
        <dbReference type="PROSITE" id="PS50119"/>
    </source>
</evidence>
<dbReference type="InterPro" id="IPR006574">
    <property type="entry name" value="PRY"/>
</dbReference>
<dbReference type="Pfam" id="PF00643">
    <property type="entry name" value="zf-B_box"/>
    <property type="match status" value="1"/>
</dbReference>
<dbReference type="Gene3D" id="2.60.120.920">
    <property type="match status" value="1"/>
</dbReference>